<dbReference type="InterPro" id="IPR006757">
    <property type="entry name" value="OGF_rcpt"/>
</dbReference>
<dbReference type="AlphaFoldDB" id="A0A6G1KTG0"/>
<name>A0A6G1KTG0_9PEZI</name>
<sequence>MSAARERRLPPAVDAGKCSSPLPTPSTSAPHFLLLSSPPNSPAAQHYRLAIASISPSQHQLPTASPTQTFPPMATSPHPIVAFFHGTISAPFDPINPRTTLNDVLLWDDATLEDRHDYIQHLFPLPEPSTVNPRAPIITMEVRDAFVADPGLRSRLLEASNRMFRFYCLDDIPETPNDSPSKDEHYYATRATIEDTRSPFVQAMRAKIAKHHDHNHLRLTRMIRCLRVLACVPISLDPRRTSTWS</sequence>
<accession>A0A6G1KTG0</accession>
<dbReference type="OrthoDB" id="9030204at2759"/>
<dbReference type="GO" id="GO:0016020">
    <property type="term" value="C:membrane"/>
    <property type="evidence" value="ECO:0007669"/>
    <property type="project" value="InterPro"/>
</dbReference>
<comment type="similarity">
    <text evidence="1">Belongs to the opioid growth factor receptor family.</text>
</comment>
<dbReference type="PANTHER" id="PTHR14015:SF2">
    <property type="entry name" value="OPIOID GROWTH FACTOR RECEPTOR (OGFR) CONSERVED DOMAIN-CONTAINING PROTEIN"/>
    <property type="match status" value="1"/>
</dbReference>
<feature type="domain" description="Opioid growth factor receptor (OGFr) conserved" evidence="3">
    <location>
        <begin position="108"/>
        <end position="169"/>
    </location>
</feature>
<dbReference type="EMBL" id="ML995973">
    <property type="protein sequence ID" value="KAF2763690.1"/>
    <property type="molecule type" value="Genomic_DNA"/>
</dbReference>
<dbReference type="Proteomes" id="UP000799436">
    <property type="component" value="Unassembled WGS sequence"/>
</dbReference>
<keyword evidence="5" id="KW-1185">Reference proteome</keyword>
<dbReference type="Pfam" id="PF04664">
    <property type="entry name" value="OGFr_N"/>
    <property type="match status" value="1"/>
</dbReference>
<dbReference type="GO" id="GO:0140625">
    <property type="term" value="F:opioid growth factor receptor activity"/>
    <property type="evidence" value="ECO:0007669"/>
    <property type="project" value="InterPro"/>
</dbReference>
<dbReference type="InterPro" id="IPR039574">
    <property type="entry name" value="OGFr"/>
</dbReference>
<dbReference type="PANTHER" id="PTHR14015">
    <property type="entry name" value="OPIOID GROWTH FACTOR RECEPTOR OGFR ZETA-TYPE OPIOID RECEPTOR"/>
    <property type="match status" value="1"/>
</dbReference>
<evidence type="ECO:0000256" key="2">
    <source>
        <dbReference type="SAM" id="MobiDB-lite"/>
    </source>
</evidence>
<feature type="region of interest" description="Disordered" evidence="2">
    <location>
        <begin position="1"/>
        <end position="23"/>
    </location>
</feature>
<evidence type="ECO:0000313" key="5">
    <source>
        <dbReference type="Proteomes" id="UP000799436"/>
    </source>
</evidence>
<proteinExistence type="inferred from homology"/>
<gene>
    <name evidence="4" type="ORF">EJ03DRAFT_332508</name>
</gene>
<evidence type="ECO:0000256" key="1">
    <source>
        <dbReference type="ARBA" id="ARBA00010365"/>
    </source>
</evidence>
<evidence type="ECO:0000313" key="4">
    <source>
        <dbReference type="EMBL" id="KAF2763690.1"/>
    </source>
</evidence>
<protein>
    <recommendedName>
        <fullName evidence="3">Opioid growth factor receptor (OGFr) conserved domain-containing protein</fullName>
    </recommendedName>
</protein>
<reference evidence="4" key="1">
    <citation type="journal article" date="2020" name="Stud. Mycol.">
        <title>101 Dothideomycetes genomes: a test case for predicting lifestyles and emergence of pathogens.</title>
        <authorList>
            <person name="Haridas S."/>
            <person name="Albert R."/>
            <person name="Binder M."/>
            <person name="Bloem J."/>
            <person name="Labutti K."/>
            <person name="Salamov A."/>
            <person name="Andreopoulos B."/>
            <person name="Baker S."/>
            <person name="Barry K."/>
            <person name="Bills G."/>
            <person name="Bluhm B."/>
            <person name="Cannon C."/>
            <person name="Castanera R."/>
            <person name="Culley D."/>
            <person name="Daum C."/>
            <person name="Ezra D."/>
            <person name="Gonzalez J."/>
            <person name="Henrissat B."/>
            <person name="Kuo A."/>
            <person name="Liang C."/>
            <person name="Lipzen A."/>
            <person name="Lutzoni F."/>
            <person name="Magnuson J."/>
            <person name="Mondo S."/>
            <person name="Nolan M."/>
            <person name="Ohm R."/>
            <person name="Pangilinan J."/>
            <person name="Park H.-J."/>
            <person name="Ramirez L."/>
            <person name="Alfaro M."/>
            <person name="Sun H."/>
            <person name="Tritt A."/>
            <person name="Yoshinaga Y."/>
            <person name="Zwiers L.-H."/>
            <person name="Turgeon B."/>
            <person name="Goodwin S."/>
            <person name="Spatafora J."/>
            <person name="Crous P."/>
            <person name="Grigoriev I."/>
        </authorList>
    </citation>
    <scope>NUCLEOTIDE SEQUENCE</scope>
    <source>
        <strain evidence="4">CBS 116005</strain>
    </source>
</reference>
<organism evidence="4 5">
    <name type="scientific">Teratosphaeria nubilosa</name>
    <dbReference type="NCBI Taxonomy" id="161662"/>
    <lineage>
        <taxon>Eukaryota</taxon>
        <taxon>Fungi</taxon>
        <taxon>Dikarya</taxon>
        <taxon>Ascomycota</taxon>
        <taxon>Pezizomycotina</taxon>
        <taxon>Dothideomycetes</taxon>
        <taxon>Dothideomycetidae</taxon>
        <taxon>Mycosphaerellales</taxon>
        <taxon>Teratosphaeriaceae</taxon>
        <taxon>Teratosphaeria</taxon>
    </lineage>
</organism>
<evidence type="ECO:0000259" key="3">
    <source>
        <dbReference type="Pfam" id="PF04664"/>
    </source>
</evidence>